<feature type="non-terminal residue" evidence="1">
    <location>
        <position position="1"/>
    </location>
</feature>
<evidence type="ECO:0000313" key="1">
    <source>
        <dbReference type="EMBL" id="KAI0047666.1"/>
    </source>
</evidence>
<keyword evidence="2" id="KW-1185">Reference proteome</keyword>
<name>A0ACB8RU45_9AGAM</name>
<comment type="caution">
    <text evidence="1">The sequence shown here is derived from an EMBL/GenBank/DDBJ whole genome shotgun (WGS) entry which is preliminary data.</text>
</comment>
<reference evidence="1" key="2">
    <citation type="journal article" date="2022" name="New Phytol.">
        <title>Evolutionary transition to the ectomycorrhizal habit in the genomes of a hyperdiverse lineage of mushroom-forming fungi.</title>
        <authorList>
            <person name="Looney B."/>
            <person name="Miyauchi S."/>
            <person name="Morin E."/>
            <person name="Drula E."/>
            <person name="Courty P.E."/>
            <person name="Kohler A."/>
            <person name="Kuo A."/>
            <person name="LaButti K."/>
            <person name="Pangilinan J."/>
            <person name="Lipzen A."/>
            <person name="Riley R."/>
            <person name="Andreopoulos W."/>
            <person name="He G."/>
            <person name="Johnson J."/>
            <person name="Nolan M."/>
            <person name="Tritt A."/>
            <person name="Barry K.W."/>
            <person name="Grigoriev I.V."/>
            <person name="Nagy L.G."/>
            <person name="Hibbett D."/>
            <person name="Henrissat B."/>
            <person name="Matheny P.B."/>
            <person name="Labbe J."/>
            <person name="Martin F.M."/>
        </authorList>
    </citation>
    <scope>NUCLEOTIDE SEQUENCE</scope>
    <source>
        <strain evidence="1">FP105234-sp</strain>
    </source>
</reference>
<sequence length="131" mass="15154">VGFVDMLNQIRYGNVTSEIVQRFKQLSRRVHYEDGIGPTELYPTRMEVDNANNTQLDRIEEDTMRYDAYDRPGIDSKGRVTSKKKTVDLLDRLPCQRQITLKVFTMRSCLNHVSSTDPKLRTTGWCTSHAN</sequence>
<accession>A0ACB8RU45</accession>
<protein>
    <submittedName>
        <fullName evidence="1">Uncharacterized protein</fullName>
    </submittedName>
</protein>
<dbReference type="Proteomes" id="UP000814033">
    <property type="component" value="Unassembled WGS sequence"/>
</dbReference>
<evidence type="ECO:0000313" key="2">
    <source>
        <dbReference type="Proteomes" id="UP000814033"/>
    </source>
</evidence>
<reference evidence="1" key="1">
    <citation type="submission" date="2021-02" db="EMBL/GenBank/DDBJ databases">
        <authorList>
            <consortium name="DOE Joint Genome Institute"/>
            <person name="Ahrendt S."/>
            <person name="Looney B.P."/>
            <person name="Miyauchi S."/>
            <person name="Morin E."/>
            <person name="Drula E."/>
            <person name="Courty P.E."/>
            <person name="Chicoki N."/>
            <person name="Fauchery L."/>
            <person name="Kohler A."/>
            <person name="Kuo A."/>
            <person name="Labutti K."/>
            <person name="Pangilinan J."/>
            <person name="Lipzen A."/>
            <person name="Riley R."/>
            <person name="Andreopoulos W."/>
            <person name="He G."/>
            <person name="Johnson J."/>
            <person name="Barry K.W."/>
            <person name="Grigoriev I.V."/>
            <person name="Nagy L."/>
            <person name="Hibbett D."/>
            <person name="Henrissat B."/>
            <person name="Matheny P.B."/>
            <person name="Labbe J."/>
            <person name="Martin F."/>
        </authorList>
    </citation>
    <scope>NUCLEOTIDE SEQUENCE</scope>
    <source>
        <strain evidence="1">FP105234-sp</strain>
    </source>
</reference>
<dbReference type="EMBL" id="MU275900">
    <property type="protein sequence ID" value="KAI0047666.1"/>
    <property type="molecule type" value="Genomic_DNA"/>
</dbReference>
<proteinExistence type="predicted"/>
<organism evidence="1 2">
    <name type="scientific">Auriscalpium vulgare</name>
    <dbReference type="NCBI Taxonomy" id="40419"/>
    <lineage>
        <taxon>Eukaryota</taxon>
        <taxon>Fungi</taxon>
        <taxon>Dikarya</taxon>
        <taxon>Basidiomycota</taxon>
        <taxon>Agaricomycotina</taxon>
        <taxon>Agaricomycetes</taxon>
        <taxon>Russulales</taxon>
        <taxon>Auriscalpiaceae</taxon>
        <taxon>Auriscalpium</taxon>
    </lineage>
</organism>
<gene>
    <name evidence="1" type="ORF">FA95DRAFT_1492243</name>
</gene>